<feature type="binding site" evidence="5">
    <location>
        <position position="47"/>
    </location>
    <ligand>
        <name>pyruvate</name>
        <dbReference type="ChEBI" id="CHEBI:15361"/>
    </ligand>
</feature>
<dbReference type="InterPro" id="IPR013785">
    <property type="entry name" value="Aldolase_TIM"/>
</dbReference>
<dbReference type="InterPro" id="IPR020625">
    <property type="entry name" value="Schiff_base-form_aldolases_AS"/>
</dbReference>
<evidence type="ECO:0000313" key="6">
    <source>
        <dbReference type="EMBL" id="TWW10737.1"/>
    </source>
</evidence>
<dbReference type="GO" id="GO:0005829">
    <property type="term" value="C:cytosol"/>
    <property type="evidence" value="ECO:0007669"/>
    <property type="project" value="TreeGrafter"/>
</dbReference>
<dbReference type="PIRSF" id="PIRSF001365">
    <property type="entry name" value="DHDPS"/>
    <property type="match status" value="1"/>
</dbReference>
<dbReference type="Pfam" id="PF00701">
    <property type="entry name" value="DHDPS"/>
    <property type="match status" value="1"/>
</dbReference>
<sequence length="284" mass="30314">MITFSGVIPPVVTPLLAHDQLDTPAVDRIVQHLIDGKVSGIFTLGTTGEGPSLPYRVRYEMVERTCDAARGQVPVLVGVTDTSLAESLALAEHARSSGAAAIVAAAPFYFDASQQALQDWFSRLADESPLPLMLYNMPSCVGTTLSIDLVAALADHPNVAGIKDSGGDLRYFRQLCVEFRKPGRFSVFMGPEELLADAVNFGADGGVCGGANLLPLVYTDLYAAAVRSDSLEIPRLHSIIHDLFASVYRDENGRMKLIPGLKHAMAQAGLCGPVTAPPLQGFFD</sequence>
<organism evidence="6 7">
    <name type="scientific">Planctomyces bekefii</name>
    <dbReference type="NCBI Taxonomy" id="1653850"/>
    <lineage>
        <taxon>Bacteria</taxon>
        <taxon>Pseudomonadati</taxon>
        <taxon>Planctomycetota</taxon>
        <taxon>Planctomycetia</taxon>
        <taxon>Planctomycetales</taxon>
        <taxon>Planctomycetaceae</taxon>
        <taxon>Planctomyces</taxon>
    </lineage>
</organism>
<dbReference type="PROSITE" id="PS00666">
    <property type="entry name" value="DHDPS_2"/>
    <property type="match status" value="1"/>
</dbReference>
<gene>
    <name evidence="6" type="ORF">E3A20_06100</name>
</gene>
<protein>
    <submittedName>
        <fullName evidence="6">Dihydrodipicolinate synthase family protein</fullName>
    </submittedName>
</protein>
<dbReference type="SMART" id="SM01130">
    <property type="entry name" value="DHDPS"/>
    <property type="match status" value="1"/>
</dbReference>
<name>A0A5C6M8V9_9PLAN</name>
<reference evidence="6 7" key="1">
    <citation type="submission" date="2019-08" db="EMBL/GenBank/DDBJ databases">
        <title>100 year-old enigma solved: identification of Planctomyces bekefii, the type genus and species of the phylum Planctomycetes.</title>
        <authorList>
            <person name="Svetlana D.N."/>
            <person name="Overmann J."/>
        </authorList>
    </citation>
    <scope>NUCLEOTIDE SEQUENCE [LARGE SCALE GENOMIC DNA]</scope>
    <source>
        <strain evidence="6">Phe10_nw2017</strain>
    </source>
</reference>
<keyword evidence="7" id="KW-1185">Reference proteome</keyword>
<feature type="binding site" evidence="5">
    <location>
        <position position="207"/>
    </location>
    <ligand>
        <name>pyruvate</name>
        <dbReference type="ChEBI" id="CHEBI:15361"/>
    </ligand>
</feature>
<proteinExistence type="inferred from homology"/>
<evidence type="ECO:0000256" key="2">
    <source>
        <dbReference type="ARBA" id="ARBA00023270"/>
    </source>
</evidence>
<keyword evidence="1 3" id="KW-0456">Lyase</keyword>
<comment type="similarity">
    <text evidence="3">Belongs to the DapA family.</text>
</comment>
<dbReference type="EMBL" id="SRHE01000079">
    <property type="protein sequence ID" value="TWW10737.1"/>
    <property type="molecule type" value="Genomic_DNA"/>
</dbReference>
<comment type="caution">
    <text evidence="6">The sequence shown here is derived from an EMBL/GenBank/DDBJ whole genome shotgun (WGS) entry which is preliminary data.</text>
</comment>
<keyword evidence="2" id="KW-0704">Schiff base</keyword>
<dbReference type="InterPro" id="IPR002220">
    <property type="entry name" value="DapA-like"/>
</dbReference>
<accession>A0A5C6M8V9</accession>
<dbReference type="SUPFAM" id="SSF51569">
    <property type="entry name" value="Aldolase"/>
    <property type="match status" value="1"/>
</dbReference>
<evidence type="ECO:0000256" key="1">
    <source>
        <dbReference type="ARBA" id="ARBA00023239"/>
    </source>
</evidence>
<dbReference type="GO" id="GO:0019262">
    <property type="term" value="P:N-acetylneuraminate catabolic process"/>
    <property type="evidence" value="ECO:0007669"/>
    <property type="project" value="TreeGrafter"/>
</dbReference>
<evidence type="ECO:0000256" key="4">
    <source>
        <dbReference type="PIRSR" id="PIRSR001365-1"/>
    </source>
</evidence>
<evidence type="ECO:0000313" key="7">
    <source>
        <dbReference type="Proteomes" id="UP000321083"/>
    </source>
</evidence>
<feature type="active site" description="Proton donor/acceptor" evidence="4">
    <location>
        <position position="135"/>
    </location>
</feature>
<dbReference type="PRINTS" id="PR00146">
    <property type="entry name" value="DHPICSNTHASE"/>
</dbReference>
<dbReference type="PANTHER" id="PTHR42849">
    <property type="entry name" value="N-ACETYLNEURAMINATE LYASE"/>
    <property type="match status" value="1"/>
</dbReference>
<evidence type="ECO:0000256" key="5">
    <source>
        <dbReference type="PIRSR" id="PIRSR001365-2"/>
    </source>
</evidence>
<feature type="active site" description="Schiff-base intermediate with substrate" evidence="4">
    <location>
        <position position="163"/>
    </location>
</feature>
<dbReference type="CDD" id="cd00408">
    <property type="entry name" value="DHDPS-like"/>
    <property type="match status" value="1"/>
</dbReference>
<reference evidence="6 7" key="2">
    <citation type="submission" date="2019-08" db="EMBL/GenBank/DDBJ databases">
        <authorList>
            <person name="Henke P."/>
        </authorList>
    </citation>
    <scope>NUCLEOTIDE SEQUENCE [LARGE SCALE GENOMIC DNA]</scope>
    <source>
        <strain evidence="6">Phe10_nw2017</strain>
    </source>
</reference>
<dbReference type="Gene3D" id="3.20.20.70">
    <property type="entry name" value="Aldolase class I"/>
    <property type="match status" value="1"/>
</dbReference>
<dbReference type="PANTHER" id="PTHR42849:SF1">
    <property type="entry name" value="N-ACETYLNEURAMINATE LYASE"/>
    <property type="match status" value="1"/>
</dbReference>
<dbReference type="AlphaFoldDB" id="A0A5C6M8V9"/>
<evidence type="ECO:0000256" key="3">
    <source>
        <dbReference type="PIRNR" id="PIRNR001365"/>
    </source>
</evidence>
<dbReference type="GO" id="GO:0008747">
    <property type="term" value="F:N-acetylneuraminate lyase activity"/>
    <property type="evidence" value="ECO:0007669"/>
    <property type="project" value="TreeGrafter"/>
</dbReference>
<dbReference type="Proteomes" id="UP000321083">
    <property type="component" value="Unassembled WGS sequence"/>
</dbReference>